<dbReference type="Proteomes" id="UP000564836">
    <property type="component" value="Chromosome"/>
</dbReference>
<organism evidence="1">
    <name type="scientific">Bradyrhizobium barranii subsp. barranii</name>
    <dbReference type="NCBI Taxonomy" id="2823807"/>
    <lineage>
        <taxon>Bacteria</taxon>
        <taxon>Pseudomonadati</taxon>
        <taxon>Pseudomonadota</taxon>
        <taxon>Alphaproteobacteria</taxon>
        <taxon>Hyphomicrobiales</taxon>
        <taxon>Nitrobacteraceae</taxon>
        <taxon>Bradyrhizobium</taxon>
        <taxon>Bradyrhizobium barranii</taxon>
    </lineage>
</organism>
<accession>A0A7Z0Q7W2</accession>
<evidence type="ECO:0000313" key="3">
    <source>
        <dbReference type="Proteomes" id="UP000564836"/>
    </source>
</evidence>
<sequence length="80" mass="8578">MAHNQVKPSHDCVAFYYVSDLLDDIGTHGNAAHSVTPHRSSSLHDRRMRPPFRPAGGIKGIAAIVDIGGAFWAADRLAGV</sequence>
<dbReference type="EMBL" id="CP088280">
    <property type="protein sequence ID" value="UGX94442.1"/>
    <property type="molecule type" value="Genomic_DNA"/>
</dbReference>
<dbReference type="EMBL" id="JACBFH010000001">
    <property type="protein sequence ID" value="NYY89481.1"/>
    <property type="molecule type" value="Genomic_DNA"/>
</dbReference>
<evidence type="ECO:0000313" key="1">
    <source>
        <dbReference type="EMBL" id="NYY89481.1"/>
    </source>
</evidence>
<reference evidence="2 3" key="3">
    <citation type="journal article" date="2022" name="Int. J. Syst. Evol. Microbiol.">
        <title>Strains of Bradyrhizobium barranii sp. nov. associated with legumes native to Canada are symbionts of soybeans and belong to different subspecies (subsp. barranii subsp. nov. and subsp. apii subsp. nov.) and symbiovars (sv. glycinearum and sv. septentrionale).</title>
        <authorList>
            <person name="Bromfield E.S.P."/>
            <person name="Cloutier S."/>
            <person name="Wasai-Hara S."/>
            <person name="Minamisawa K."/>
        </authorList>
    </citation>
    <scope>NUCLEOTIDE SEQUENCE [LARGE SCALE GENOMIC DNA]</scope>
    <source>
        <strain evidence="2 3">323S2</strain>
    </source>
</reference>
<evidence type="ECO:0000313" key="2">
    <source>
        <dbReference type="EMBL" id="UGX94442.1"/>
    </source>
</evidence>
<gene>
    <name evidence="2" type="ORF">G6321_00004225</name>
    <name evidence="1" type="ORF">G6321_13920</name>
</gene>
<reference evidence="2 3" key="1">
    <citation type="journal article" date="2017" name="Syst. Appl. Microbiol.">
        <title>Soybeans inoculated with root zone soils of Canadian native legumes harbour diverse and novel Bradyrhizobium spp. that possess agricultural potential.</title>
        <authorList>
            <person name="Bromfield E.S.P."/>
            <person name="Cloutier S."/>
            <person name="Tambong J.T."/>
            <person name="Tran Thi T.V."/>
        </authorList>
    </citation>
    <scope>NUCLEOTIDE SEQUENCE [LARGE SCALE GENOMIC DNA]</scope>
    <source>
        <strain evidence="2 3">323S2</strain>
    </source>
</reference>
<dbReference type="AlphaFoldDB" id="A0A7Z0Q7W2"/>
<proteinExistence type="predicted"/>
<reference evidence="1" key="2">
    <citation type="submission" date="2020-06" db="EMBL/GenBank/DDBJ databases">
        <title>Whole Genome Sequence of Bradyrhizobium sp. Strain 323S2.</title>
        <authorList>
            <person name="Bromfield E.S.P."/>
        </authorList>
    </citation>
    <scope>NUCLEOTIDE SEQUENCE [LARGE SCALE GENOMIC DNA]</scope>
    <source>
        <strain evidence="1">323S2</strain>
    </source>
</reference>
<name>A0A7Z0Q7W2_9BRAD</name>
<protein>
    <submittedName>
        <fullName evidence="1">Uncharacterized protein</fullName>
    </submittedName>
</protein>
<dbReference type="RefSeq" id="WP_166076733.1">
    <property type="nucleotide sequence ID" value="NZ_CP088280.1"/>
</dbReference>